<feature type="region of interest" description="Disordered" evidence="1">
    <location>
        <begin position="79"/>
        <end position="119"/>
    </location>
</feature>
<keyword evidence="5" id="KW-1185">Reference proteome</keyword>
<dbReference type="RefSeq" id="WP_062446446.1">
    <property type="nucleotide sequence ID" value="NZ_BMCJ01000003.1"/>
</dbReference>
<keyword evidence="2" id="KW-0812">Transmembrane</keyword>
<feature type="domain" description="GerMN" evidence="3">
    <location>
        <begin position="280"/>
        <end position="364"/>
    </location>
</feature>
<gene>
    <name evidence="4" type="ORF">GCM10007216_17110</name>
</gene>
<dbReference type="Pfam" id="PF10646">
    <property type="entry name" value="Germane"/>
    <property type="match status" value="1"/>
</dbReference>
<keyword evidence="2" id="KW-1133">Transmembrane helix</keyword>
<evidence type="ECO:0000256" key="2">
    <source>
        <dbReference type="SAM" id="Phobius"/>
    </source>
</evidence>
<proteinExistence type="predicted"/>
<organism evidence="4 5">
    <name type="scientific">Thalassobacillus devorans</name>
    <dbReference type="NCBI Taxonomy" id="279813"/>
    <lineage>
        <taxon>Bacteria</taxon>
        <taxon>Bacillati</taxon>
        <taxon>Bacillota</taxon>
        <taxon>Bacilli</taxon>
        <taxon>Bacillales</taxon>
        <taxon>Bacillaceae</taxon>
        <taxon>Thalassobacillus</taxon>
    </lineage>
</organism>
<keyword evidence="2" id="KW-0472">Membrane</keyword>
<evidence type="ECO:0000259" key="3">
    <source>
        <dbReference type="Pfam" id="PF10646"/>
    </source>
</evidence>
<dbReference type="EMBL" id="BMCJ01000003">
    <property type="protein sequence ID" value="GGC87034.1"/>
    <property type="molecule type" value="Genomic_DNA"/>
</dbReference>
<dbReference type="InterPro" id="IPR019606">
    <property type="entry name" value="GerMN"/>
</dbReference>
<name>A0ABQ1NY81_9BACI</name>
<accession>A0ABQ1NY81</accession>
<dbReference type="Proteomes" id="UP000619534">
    <property type="component" value="Unassembled WGS sequence"/>
</dbReference>
<evidence type="ECO:0000256" key="1">
    <source>
        <dbReference type="SAM" id="MobiDB-lite"/>
    </source>
</evidence>
<sequence>MNQNKNDRRKELEKEFEKFPFIQDHQDKDELYNKISLQMMEEEPKKRKRVIMPVFALVAVLFLTAIILPPILIEQSGEESMDIATESNEDAEDHSETLHDEQSAEISQNPSEMEVTERDVDDSDLQSYLVFEKFKESPFIVAVAAGMNGEQIIPFAITAKDGQLDYTTTTTLVAKQAEDLGVAGFPLQGTVINMKGTEAEIIFPDDFQTAGGSSSDVMLHNSIEQTFQNSQISQVNLKYQDGRPFEMGNFGTVESLKIPSSVKVSYKLYNYPATESNFLVPIKINENATIEEAFQTLIDNGGGEYIDSPIPAGVSIEGEEPRDELLSVTINASKELEADQRSMMMIEAVLATAASFGYEHVQLQGLPFRSIHRYDLSSPLETPEAVNPLLMDTD</sequence>
<evidence type="ECO:0000313" key="4">
    <source>
        <dbReference type="EMBL" id="GGC87034.1"/>
    </source>
</evidence>
<protein>
    <recommendedName>
        <fullName evidence="3">GerMN domain-containing protein</fullName>
    </recommendedName>
</protein>
<feature type="compositionally biased region" description="Acidic residues" evidence="1">
    <location>
        <begin position="79"/>
        <end position="93"/>
    </location>
</feature>
<feature type="transmembrane region" description="Helical" evidence="2">
    <location>
        <begin position="50"/>
        <end position="72"/>
    </location>
</feature>
<reference evidence="5" key="1">
    <citation type="journal article" date="2019" name="Int. J. Syst. Evol. Microbiol.">
        <title>The Global Catalogue of Microorganisms (GCM) 10K type strain sequencing project: providing services to taxonomists for standard genome sequencing and annotation.</title>
        <authorList>
            <consortium name="The Broad Institute Genomics Platform"/>
            <consortium name="The Broad Institute Genome Sequencing Center for Infectious Disease"/>
            <person name="Wu L."/>
            <person name="Ma J."/>
        </authorList>
    </citation>
    <scope>NUCLEOTIDE SEQUENCE [LARGE SCALE GENOMIC DNA]</scope>
    <source>
        <strain evidence="5">CCM 7282</strain>
    </source>
</reference>
<evidence type="ECO:0000313" key="5">
    <source>
        <dbReference type="Proteomes" id="UP000619534"/>
    </source>
</evidence>
<comment type="caution">
    <text evidence="4">The sequence shown here is derived from an EMBL/GenBank/DDBJ whole genome shotgun (WGS) entry which is preliminary data.</text>
</comment>